<keyword evidence="3" id="KW-0732">Signal</keyword>
<evidence type="ECO:0000313" key="5">
    <source>
        <dbReference type="Proteomes" id="UP000051952"/>
    </source>
</evidence>
<feature type="transmembrane region" description="Helical" evidence="2">
    <location>
        <begin position="1519"/>
        <end position="1536"/>
    </location>
</feature>
<feature type="compositionally biased region" description="Basic and acidic residues" evidence="1">
    <location>
        <begin position="1971"/>
        <end position="1983"/>
    </location>
</feature>
<dbReference type="VEuPathDB" id="TriTrypDB:BSAL_07025"/>
<accession>A0A0S4J600</accession>
<feature type="transmembrane region" description="Helical" evidence="2">
    <location>
        <begin position="1571"/>
        <end position="1594"/>
    </location>
</feature>
<organism evidence="4 5">
    <name type="scientific">Bodo saltans</name>
    <name type="common">Flagellated protozoan</name>
    <dbReference type="NCBI Taxonomy" id="75058"/>
    <lineage>
        <taxon>Eukaryota</taxon>
        <taxon>Discoba</taxon>
        <taxon>Euglenozoa</taxon>
        <taxon>Kinetoplastea</taxon>
        <taxon>Metakinetoplastina</taxon>
        <taxon>Eubodonida</taxon>
        <taxon>Bodonidae</taxon>
        <taxon>Bodo</taxon>
    </lineage>
</organism>
<reference evidence="5" key="1">
    <citation type="submission" date="2015-09" db="EMBL/GenBank/DDBJ databases">
        <authorList>
            <consortium name="Pathogen Informatics"/>
        </authorList>
    </citation>
    <scope>NUCLEOTIDE SEQUENCE [LARGE SCALE GENOMIC DNA]</scope>
    <source>
        <strain evidence="5">Lake Konstanz</strain>
    </source>
</reference>
<dbReference type="Proteomes" id="UP000051952">
    <property type="component" value="Unassembled WGS sequence"/>
</dbReference>
<evidence type="ECO:0000256" key="2">
    <source>
        <dbReference type="SAM" id="Phobius"/>
    </source>
</evidence>
<feature type="region of interest" description="Disordered" evidence="1">
    <location>
        <begin position="1959"/>
        <end position="1989"/>
    </location>
</feature>
<keyword evidence="2" id="KW-0812">Transmembrane</keyword>
<dbReference type="EMBL" id="CYKH01001400">
    <property type="protein sequence ID" value="CUG86850.1"/>
    <property type="molecule type" value="Genomic_DNA"/>
</dbReference>
<proteinExistence type="predicted"/>
<feature type="transmembrane region" description="Helical" evidence="2">
    <location>
        <begin position="1289"/>
        <end position="1311"/>
    </location>
</feature>
<feature type="chain" id="PRO_5006622090" evidence="3">
    <location>
        <begin position="22"/>
        <end position="1989"/>
    </location>
</feature>
<sequence length="1989" mass="213950">MFRRAALLHILIISLIAGACAQDINTTMYTFTLAPSPRSLSIGFGFSGFEGFANCFQLNNASTTSSNLFAPFERIYSSQSQCGGIQASALCNTTTVTSDVNGTNTTNTTIEPYPDGVVEMVLVDPLAFDAGVAVADLVVNTTWLRHFVGSYVSWTAPSASSASAGWSAVQAAYLARTFSGPLRWTNLIVNNTRFISTSPNVQYSSLLRPRANTAIPACLVGFLPVPEAFPAQDSTYTRLEDTFSARGTVYFATTPVNVSVVGGAIISELQVQMNPRLSVQVNYSVAINTSSVANLTTYVNGSKIEIVGTPSYNHRRQFRTDDDWALLPATDHNSVRVIPPPVVIDGTSWDASITTTPLFGLAPGAVSVYGLSGDTWYSQNASLRVTNASTALKNSAPSASLFGTSRALRCLGVTWRQVYSNATTMLPYMFIPTPLEDGSGFRPTSSGSFGGDNPCFPVMSVVNSSASTPFYTEGIRLCPALGTELLPGFHICTSVPAAGVPDFEFGTAIAKTSSAASTIALETNTTAVLDAYLAASNSVGAVTSNESLFVMSSQYKWENIAGAQQRRQATALSCFDNGELLMVPLLRNATPNITLRPSTSPNAASLSATRLALGAWYRCANVIALSTVRITATPLDGYCGYTWRVGLTGELLVSGLLLSYHNTPFVTLSTLYSAAPITVALSSTPRCCQYSNLPGSATQTVCTTSSTVEVCISNSSGTSCSSTASVSSDGNGGATATDYSVTKVANQTLVGRALRCSYDVYNIKRNCTPAVGAYMQLVLLPSDDSGTSLVDNHTRLHEYVDATPASTSLTGLPLQLTNVNGLASFPAAAPQQCFNDTIHIAVVFPTKGATDGTSVITDGAVTSYYVGISSFEYTTDLFAVVRPTPFVCSAGIRTSFVGGTLGVPLAPLDADIHDTCGTLLSGLVSMRAVSAGLATSSPAAVAIDNAPLSSTLAGVLQRATNVESDNISDWRATFVMVVPMSNVTTSNTNANIRVGLRMRSRALAAATDTILTTDVNTVPFLTNLFLSSCVNPSFSNMRVPNASADAIASLLTSDCGSTSIPLVLAAPLPSSPVTVLVELSTFPEMVSTDALATEGVWINMTFSISNFNSTSIPTAASFSGNINFASNLDGRRAPRAFMYSIAQNSLIFYRVEIREQTVTDSTGQSVTTAAVVLPIFVQYQSLYNNLLREVITISWSPNLFLTTPTSSSPSFVYSANSLAFTIQPNERSLLGDAVTWINFLTMSGFVVRTGTIVSLYAATAVCFDDAGDRLSLVLHPLSFGIGDDETTQYLVGAVVGNTCLIVVAFLAQLIIERLLFHDASGGDHSAFKGNIDMEDPDSTKGLQTFPRWGLTMTSLVYPGVLYCSVRAVSLGLNTFLLYTIMLLLVLVGVGYPVILIIAMRYYSPRWQENEALSQKDVTTVTAVAPAAAATANSPAKRSLYKNRLLSARNAVADTQQKVQGFFSKIFTPTGFYEVNHSDHVRFLASYQDYRGNGPLGNSIDAILNLTFAIASAFDCPTNQLVTLIGVVLHLLFLFAYRPYITVGRVLCNVLVDIGCLIGVAITYRGREQEGVLTLQCMMLFTSLLNIFGIVWAMVRSEGLRRTVRKWRKLSKKDDRFQGRGEHFMSSKTKFLTGVEEYLFHLHSVKPQVVYRRNLRKRKLLLHTGNSLDALVIETASDSGSEDDRSSARSSSQKSRVTAAQAAGTGGPVPPALHHRELSNSSFGIPETPLVKPESIMKNDVMVPSLNSTGVSFAMERSRATSTTVNGEQPRSPLKRVTSVAIPSGVSDEDSSDEEAKRKRNAIHLDAPEAMNDKSAQRRRFAQNRFKPYLKTVDGRAFGRSDEQSVVKRLVIGPDGLREVREWREGTQQMANEEIRKRKSLETDFMNMNPSSMHASAKPTGAGDPGNAKTLEDLEANQQNESLMKRWEDVFRYEITKKTGGTTEGADAGEFRESMFHRRQRAMGNAAPSTFDFERGVEMEDIQPKSHKKP</sequence>
<keyword evidence="5" id="KW-1185">Reference proteome</keyword>
<name>A0A0S4J600_BODSA</name>
<protein>
    <submittedName>
        <fullName evidence="4">Membrane-associated protein, putative</fullName>
    </submittedName>
</protein>
<evidence type="ECO:0000313" key="4">
    <source>
        <dbReference type="EMBL" id="CUG86850.1"/>
    </source>
</evidence>
<evidence type="ECO:0000256" key="3">
    <source>
        <dbReference type="SAM" id="SignalP"/>
    </source>
</evidence>
<feature type="region of interest" description="Disordered" evidence="1">
    <location>
        <begin position="1675"/>
        <end position="1725"/>
    </location>
</feature>
<feature type="transmembrane region" description="Helical" evidence="2">
    <location>
        <begin position="1545"/>
        <end position="1565"/>
    </location>
</feature>
<keyword evidence="2" id="KW-0472">Membrane</keyword>
<dbReference type="PROSITE" id="PS51257">
    <property type="entry name" value="PROKAR_LIPOPROTEIN"/>
    <property type="match status" value="1"/>
</dbReference>
<feature type="transmembrane region" description="Helical" evidence="2">
    <location>
        <begin position="1375"/>
        <end position="1398"/>
    </location>
</feature>
<keyword evidence="2" id="KW-1133">Transmembrane helix</keyword>
<feature type="transmembrane region" description="Helical" evidence="2">
    <location>
        <begin position="1348"/>
        <end position="1369"/>
    </location>
</feature>
<evidence type="ECO:0000256" key="1">
    <source>
        <dbReference type="SAM" id="MobiDB-lite"/>
    </source>
</evidence>
<feature type="region of interest" description="Disordered" evidence="1">
    <location>
        <begin position="1759"/>
        <end position="1822"/>
    </location>
</feature>
<feature type="compositionally biased region" description="Polar residues" evidence="1">
    <location>
        <begin position="1759"/>
        <end position="1768"/>
    </location>
</feature>
<feature type="signal peptide" evidence="3">
    <location>
        <begin position="1"/>
        <end position="21"/>
    </location>
</feature>
<feature type="region of interest" description="Disordered" evidence="1">
    <location>
        <begin position="1890"/>
        <end position="1909"/>
    </location>
</feature>
<gene>
    <name evidence="4" type="ORF">BSAL_07025</name>
</gene>